<name>A0ABQ9Z939_9CRUS</name>
<evidence type="ECO:0000313" key="3">
    <source>
        <dbReference type="Proteomes" id="UP001234178"/>
    </source>
</evidence>
<evidence type="ECO:0000256" key="1">
    <source>
        <dbReference type="SAM" id="MobiDB-lite"/>
    </source>
</evidence>
<sequence length="134" mass="15131">MANKRAFSDQTSHLATSGCEFGKLEEEAIAELDQNSNNVPTRDGAFASNNCGTYQNSEWAFNSNRYDRPAPNHVPRGAQQDSVHTKLKTVDTESMMELQSQQMEVQICHRYSKTSAKNKETTTPIIRMHHQPTE</sequence>
<keyword evidence="3" id="KW-1185">Reference proteome</keyword>
<comment type="caution">
    <text evidence="2">The sequence shown here is derived from an EMBL/GenBank/DDBJ whole genome shotgun (WGS) entry which is preliminary data.</text>
</comment>
<reference evidence="2 3" key="1">
    <citation type="journal article" date="2023" name="Nucleic Acids Res.">
        <title>The hologenome of Daphnia magna reveals possible DNA methylation and microbiome-mediated evolution of the host genome.</title>
        <authorList>
            <person name="Chaturvedi A."/>
            <person name="Li X."/>
            <person name="Dhandapani V."/>
            <person name="Marshall H."/>
            <person name="Kissane S."/>
            <person name="Cuenca-Cambronero M."/>
            <person name="Asole G."/>
            <person name="Calvet F."/>
            <person name="Ruiz-Romero M."/>
            <person name="Marangio P."/>
            <person name="Guigo R."/>
            <person name="Rago D."/>
            <person name="Mirbahai L."/>
            <person name="Eastwood N."/>
            <person name="Colbourne J.K."/>
            <person name="Zhou J."/>
            <person name="Mallon E."/>
            <person name="Orsini L."/>
        </authorList>
    </citation>
    <scope>NUCLEOTIDE SEQUENCE [LARGE SCALE GENOMIC DNA]</scope>
    <source>
        <strain evidence="2">LRV0_1</strain>
    </source>
</reference>
<proteinExistence type="predicted"/>
<organism evidence="2 3">
    <name type="scientific">Daphnia magna</name>
    <dbReference type="NCBI Taxonomy" id="35525"/>
    <lineage>
        <taxon>Eukaryota</taxon>
        <taxon>Metazoa</taxon>
        <taxon>Ecdysozoa</taxon>
        <taxon>Arthropoda</taxon>
        <taxon>Crustacea</taxon>
        <taxon>Branchiopoda</taxon>
        <taxon>Diplostraca</taxon>
        <taxon>Cladocera</taxon>
        <taxon>Anomopoda</taxon>
        <taxon>Daphniidae</taxon>
        <taxon>Daphnia</taxon>
    </lineage>
</organism>
<dbReference type="Proteomes" id="UP001234178">
    <property type="component" value="Unassembled WGS sequence"/>
</dbReference>
<feature type="region of interest" description="Disordered" evidence="1">
    <location>
        <begin position="63"/>
        <end position="83"/>
    </location>
</feature>
<dbReference type="EMBL" id="JAOYFB010000003">
    <property type="protein sequence ID" value="KAK4009189.1"/>
    <property type="molecule type" value="Genomic_DNA"/>
</dbReference>
<evidence type="ECO:0000313" key="2">
    <source>
        <dbReference type="EMBL" id="KAK4009189.1"/>
    </source>
</evidence>
<gene>
    <name evidence="2" type="ORF">OUZ56_018298</name>
</gene>
<protein>
    <submittedName>
        <fullName evidence="2">Uncharacterized protein</fullName>
    </submittedName>
</protein>
<accession>A0ABQ9Z939</accession>